<dbReference type="InterPro" id="IPR023696">
    <property type="entry name" value="Ureohydrolase_dom_sf"/>
</dbReference>
<protein>
    <submittedName>
        <fullName evidence="2">Hist_deacetyl domain-containing protein</fullName>
    </submittedName>
</protein>
<feature type="domain" description="Histone deacetylase" evidence="1">
    <location>
        <begin position="239"/>
        <end position="397"/>
    </location>
</feature>
<sequence>MRKSHKLQTLASGREASFENQRFSTRKLRLSIEMKEKRSISPVSTPSRPIAQVDVKGGTGISYDERMMLHRHEWSPEEQECPARLSRPFSRIQHYGLMERCILVPARNITESALLSVHSKEYVSLVKKSAKLTTEQLYDLSGQYDGVFFNSFTWEASSLAAGTVLRMASLVASGKLMNGLALVRPPGHHAMYNEACGYCFFNNVAIAAAHLLGSPPMSTFCPNPSEVAVPPPKTPTFPQFKRILIVDWDVHQGQGTQFAFYNDNRVLFISIHRYERQKFWPKLREGDFDFIGDGAGRGFNINVPLNKTGMTDCDFLAIFHTIIMPVAYEFDPEIVFVSCGFDAAVGNAEGKMWISPACYGHMTHHLRTLAGGKIVVVLEGGYFLDSLEEGCVHVLKSLLGDAVPPLQAQGPPSRSVRRTLSSSIVALRQYWRCLNIPGLSGTVLRPDLSRFPQNSWPLVKGVIWPDINPKLPKPLIAFSRRLLQKCFPAPLPKSTLADLLVLLQVDASSQRNYPGPSSALRMKRSNNDVYRTLQLCANTFPVPSQSNYSKPQKTPRFSAYGTNLEGAAQTLEGALTSLFKNEFTAALLATSEPPMVAIAVALSKVSPRLLRQFRQPVLLLPEACLRGSEPQHLVLKRPRLQKPKSNQLEPPGTICRLLYMDFTEEEGLNSRTFDSLKSQQWDINHMNNLSTLVFSFRCSPCSATPEFTLESFSPTKSGESQTTWITLPLQTSQCCQIEAVSGCAHTVANVLAIMNAIVLPMSYAFGPDLVLINLGSAAEEPNKSTGVPAISLLHVAFLLKNIGSRLIVVTSRDADPHPLLLRCLLCEAPPRPFEEDQKCFACPEIQERIRFFIQRYKQRFKCFPITVDLPCWCTDASPRTRKEM</sequence>
<dbReference type="PANTHER" id="PTHR10625">
    <property type="entry name" value="HISTONE DEACETYLASE HDAC1-RELATED"/>
    <property type="match status" value="1"/>
</dbReference>
<feature type="domain" description="Histone deacetylase" evidence="1">
    <location>
        <begin position="79"/>
        <end position="212"/>
    </location>
</feature>
<accession>A0A5K3F9K0</accession>
<dbReference type="SUPFAM" id="SSF52768">
    <property type="entry name" value="Arginase/deacetylase"/>
    <property type="match status" value="1"/>
</dbReference>
<organism evidence="2">
    <name type="scientific">Mesocestoides corti</name>
    <name type="common">Flatworm</name>
    <dbReference type="NCBI Taxonomy" id="53468"/>
    <lineage>
        <taxon>Eukaryota</taxon>
        <taxon>Metazoa</taxon>
        <taxon>Spiralia</taxon>
        <taxon>Lophotrochozoa</taxon>
        <taxon>Platyhelminthes</taxon>
        <taxon>Cestoda</taxon>
        <taxon>Eucestoda</taxon>
        <taxon>Cyclophyllidea</taxon>
        <taxon>Mesocestoididae</taxon>
        <taxon>Mesocestoides</taxon>
    </lineage>
</organism>
<dbReference type="InterPro" id="IPR037138">
    <property type="entry name" value="His_deacetylse_dom_sf"/>
</dbReference>
<dbReference type="GO" id="GO:0004407">
    <property type="term" value="F:histone deacetylase activity"/>
    <property type="evidence" value="ECO:0007669"/>
    <property type="project" value="TreeGrafter"/>
</dbReference>
<dbReference type="Gene3D" id="3.40.800.20">
    <property type="entry name" value="Histone deacetylase domain"/>
    <property type="match status" value="1"/>
</dbReference>
<dbReference type="GO" id="GO:0040029">
    <property type="term" value="P:epigenetic regulation of gene expression"/>
    <property type="evidence" value="ECO:0007669"/>
    <property type="project" value="TreeGrafter"/>
</dbReference>
<evidence type="ECO:0000313" key="2">
    <source>
        <dbReference type="WBParaSite" id="MCU_006044-RB"/>
    </source>
</evidence>
<evidence type="ECO:0000259" key="1">
    <source>
        <dbReference type="Pfam" id="PF00850"/>
    </source>
</evidence>
<dbReference type="PRINTS" id="PR01270">
    <property type="entry name" value="HDASUPER"/>
</dbReference>
<dbReference type="Pfam" id="PF00850">
    <property type="entry name" value="Hist_deacetyl"/>
    <property type="match status" value="2"/>
</dbReference>
<proteinExistence type="predicted"/>
<dbReference type="AlphaFoldDB" id="A0A5K3F9K0"/>
<dbReference type="PANTHER" id="PTHR10625:SF38">
    <property type="entry name" value="HISTONE DEACETYLASE 6, ISOFORM G"/>
    <property type="match status" value="1"/>
</dbReference>
<dbReference type="GO" id="GO:0000118">
    <property type="term" value="C:histone deacetylase complex"/>
    <property type="evidence" value="ECO:0007669"/>
    <property type="project" value="TreeGrafter"/>
</dbReference>
<dbReference type="InterPro" id="IPR000286">
    <property type="entry name" value="HDACs"/>
</dbReference>
<reference evidence="2" key="1">
    <citation type="submission" date="2019-11" db="UniProtKB">
        <authorList>
            <consortium name="WormBaseParasite"/>
        </authorList>
    </citation>
    <scope>IDENTIFICATION</scope>
</reference>
<dbReference type="WBParaSite" id="MCU_006044-RB">
    <property type="protein sequence ID" value="MCU_006044-RB"/>
    <property type="gene ID" value="MCU_006044"/>
</dbReference>
<dbReference type="InterPro" id="IPR023801">
    <property type="entry name" value="His_deacetylse_dom"/>
</dbReference>
<name>A0A5K3F9K0_MESCO</name>